<dbReference type="AlphaFoldDB" id="A0A8S2UXV5"/>
<gene>
    <name evidence="1" type="ORF">GIL414_LOCUS28767</name>
</gene>
<organism evidence="1 2">
    <name type="scientific">Rotaria magnacalcarata</name>
    <dbReference type="NCBI Taxonomy" id="392030"/>
    <lineage>
        <taxon>Eukaryota</taxon>
        <taxon>Metazoa</taxon>
        <taxon>Spiralia</taxon>
        <taxon>Gnathifera</taxon>
        <taxon>Rotifera</taxon>
        <taxon>Eurotatoria</taxon>
        <taxon>Bdelloidea</taxon>
        <taxon>Philodinida</taxon>
        <taxon>Philodinidae</taxon>
        <taxon>Rotaria</taxon>
    </lineage>
</organism>
<sequence>GAQGEYAGLRVIRAYHEHRGEPQRRVRIR</sequence>
<feature type="non-terminal residue" evidence="1">
    <location>
        <position position="1"/>
    </location>
</feature>
<comment type="caution">
    <text evidence="1">The sequence shown here is derived from an EMBL/GenBank/DDBJ whole genome shotgun (WGS) entry which is preliminary data.</text>
</comment>
<evidence type="ECO:0000313" key="2">
    <source>
        <dbReference type="Proteomes" id="UP000681720"/>
    </source>
</evidence>
<dbReference type="Proteomes" id="UP000681720">
    <property type="component" value="Unassembled WGS sequence"/>
</dbReference>
<reference evidence="1" key="1">
    <citation type="submission" date="2021-02" db="EMBL/GenBank/DDBJ databases">
        <authorList>
            <person name="Nowell W R."/>
        </authorList>
    </citation>
    <scope>NUCLEOTIDE SEQUENCE</scope>
</reference>
<protein>
    <submittedName>
        <fullName evidence="1">Uncharacterized protein</fullName>
    </submittedName>
</protein>
<dbReference type="EMBL" id="CAJOBJ010050036">
    <property type="protein sequence ID" value="CAF4369311.1"/>
    <property type="molecule type" value="Genomic_DNA"/>
</dbReference>
<proteinExistence type="predicted"/>
<evidence type="ECO:0000313" key="1">
    <source>
        <dbReference type="EMBL" id="CAF4369311.1"/>
    </source>
</evidence>
<accession>A0A8S2UXV5</accession>
<name>A0A8S2UXV5_9BILA</name>